<dbReference type="EMBL" id="AZNF01000025">
    <property type="protein sequence ID" value="KID59709.1"/>
    <property type="molecule type" value="Genomic_DNA"/>
</dbReference>
<evidence type="ECO:0000313" key="2">
    <source>
        <dbReference type="Proteomes" id="UP000031186"/>
    </source>
</evidence>
<dbReference type="InterPro" id="IPR011051">
    <property type="entry name" value="RmlC_Cupin_sf"/>
</dbReference>
<comment type="caution">
    <text evidence="1">The sequence shown here is derived from an EMBL/GenBank/DDBJ whole genome shotgun (WGS) entry which is preliminary data.</text>
</comment>
<reference evidence="1 2" key="1">
    <citation type="journal article" date="2014" name="Proc. Natl. Acad. Sci. U.S.A.">
        <title>Trajectory and genomic determinants of fungal-pathogen speciation and host adaptation.</title>
        <authorList>
            <person name="Hu X."/>
            <person name="Xiao G."/>
            <person name="Zheng P."/>
            <person name="Shang Y."/>
            <person name="Su Y."/>
            <person name="Zhang X."/>
            <person name="Liu X."/>
            <person name="Zhan S."/>
            <person name="St Leger R.J."/>
            <person name="Wang C."/>
        </authorList>
    </citation>
    <scope>NUCLEOTIDE SEQUENCE [LARGE SCALE GENOMIC DNA]</scope>
    <source>
        <strain evidence="1 2">ARSEF 549</strain>
    </source>
</reference>
<gene>
    <name evidence="1" type="ORF">MAN_10515</name>
</gene>
<keyword evidence="2" id="KW-1185">Reference proteome</keyword>
<name>A0A0B4FTY9_METAF</name>
<feature type="non-terminal residue" evidence="1">
    <location>
        <position position="1"/>
    </location>
</feature>
<dbReference type="InterPro" id="IPR047121">
    <property type="entry name" value="YjiB-like"/>
</dbReference>
<organism evidence="1 2">
    <name type="scientific">Metarhizium anisopliae (strain ARSEF 549)</name>
    <dbReference type="NCBI Taxonomy" id="3151832"/>
    <lineage>
        <taxon>Eukaryota</taxon>
        <taxon>Fungi</taxon>
        <taxon>Dikarya</taxon>
        <taxon>Ascomycota</taxon>
        <taxon>Pezizomycotina</taxon>
        <taxon>Sordariomycetes</taxon>
        <taxon>Hypocreomycetidae</taxon>
        <taxon>Hypocreales</taxon>
        <taxon>Clavicipitaceae</taxon>
        <taxon>Metarhizium</taxon>
    </lineage>
</organism>
<dbReference type="OrthoDB" id="2446447at2759"/>
<dbReference type="PANTHER" id="PTHR36448">
    <property type="entry name" value="BLR7373 PROTEIN"/>
    <property type="match status" value="1"/>
</dbReference>
<sequence length="194" mass="21471">MAQSVQCYYLSPNSDAPNNPLPVLHYRGVLPLEATEDTATKFLTANIWEKRGAWGHIGIRHFHPNTHECYGTAVSTIGAEDVGRLILAGIVSGRSTMLLGKINDGTGVHVQVQRGDVIVLPAGTAHSSIESTPDYFYIGVYPRRHPRWVNEHGKTPATHFRSTIRAVEMPEADPVYGKDGPLLKLWRPRDLARL</sequence>
<proteinExistence type="predicted"/>
<dbReference type="SUPFAM" id="SSF51182">
    <property type="entry name" value="RmlC-like cupins"/>
    <property type="match status" value="1"/>
</dbReference>
<evidence type="ECO:0000313" key="1">
    <source>
        <dbReference type="EMBL" id="KID59709.1"/>
    </source>
</evidence>
<dbReference type="PANTHER" id="PTHR36448:SF2">
    <property type="entry name" value="CUPIN TYPE-1 DOMAIN-CONTAINING PROTEIN"/>
    <property type="match status" value="1"/>
</dbReference>
<accession>A0A0B4FTY9</accession>
<dbReference type="HOGENOM" id="CLU_084522_1_0_1"/>
<dbReference type="Proteomes" id="UP000031186">
    <property type="component" value="Unassembled WGS sequence"/>
</dbReference>
<dbReference type="CDD" id="cd02219">
    <property type="entry name" value="cupin_YjlB-like"/>
    <property type="match status" value="1"/>
</dbReference>
<protein>
    <submittedName>
        <fullName evidence="1">Cupin domain protein</fullName>
    </submittedName>
</protein>
<dbReference type="AlphaFoldDB" id="A0A0B4FTY9"/>
<dbReference type="VEuPathDB" id="FungiDB:MAN_10515"/>